<sequence>MYNDQYDLYKDFNTIKGKMCVGIFLENYTERNPQVLGLTEKYDQDQASYWILSSALYNLAARTLNWGSNLAHLVVRRIFQIMHIRRTMRSQVALPDGTKMYPADGLLPATIMVEEVSFDETLPDHASISASRNTTEVQRPNHHAPEYRDGEPVAIRATVVDKPGPLAPTHPPVTGEGECNTNEIAAAKASNYIWDRLNRNLVDEA</sequence>
<gene>
    <name evidence="1" type="ORF">QQZ08_001382</name>
</gene>
<accession>A0ABR1IH19</accession>
<protein>
    <submittedName>
        <fullName evidence="1">Uncharacterized protein</fullName>
    </submittedName>
</protein>
<organism evidence="1 2">
    <name type="scientific">Neonectria magnoliae</name>
    <dbReference type="NCBI Taxonomy" id="2732573"/>
    <lineage>
        <taxon>Eukaryota</taxon>
        <taxon>Fungi</taxon>
        <taxon>Dikarya</taxon>
        <taxon>Ascomycota</taxon>
        <taxon>Pezizomycotina</taxon>
        <taxon>Sordariomycetes</taxon>
        <taxon>Hypocreomycetidae</taxon>
        <taxon>Hypocreales</taxon>
        <taxon>Nectriaceae</taxon>
        <taxon>Neonectria</taxon>
    </lineage>
</organism>
<reference evidence="1 2" key="1">
    <citation type="journal article" date="2025" name="Microbiol. Resour. Announc.">
        <title>Draft genome sequences for Neonectria magnoliae and Neonectria punicea, canker pathogens of Liriodendron tulipifera and Acer saccharum in West Virginia.</title>
        <authorList>
            <person name="Petronek H.M."/>
            <person name="Kasson M.T."/>
            <person name="Metheny A.M."/>
            <person name="Stauder C.M."/>
            <person name="Lovett B."/>
            <person name="Lynch S.C."/>
            <person name="Garnas J.R."/>
            <person name="Kasson L.R."/>
            <person name="Stajich J.E."/>
        </authorList>
    </citation>
    <scope>NUCLEOTIDE SEQUENCE [LARGE SCALE GENOMIC DNA]</scope>
    <source>
        <strain evidence="1 2">NRRL 64651</strain>
    </source>
</reference>
<dbReference type="EMBL" id="JAZAVK010000007">
    <property type="protein sequence ID" value="KAK7432092.1"/>
    <property type="molecule type" value="Genomic_DNA"/>
</dbReference>
<dbReference type="Proteomes" id="UP001498421">
    <property type="component" value="Unassembled WGS sequence"/>
</dbReference>
<evidence type="ECO:0000313" key="1">
    <source>
        <dbReference type="EMBL" id="KAK7432092.1"/>
    </source>
</evidence>
<evidence type="ECO:0000313" key="2">
    <source>
        <dbReference type="Proteomes" id="UP001498421"/>
    </source>
</evidence>
<comment type="caution">
    <text evidence="1">The sequence shown here is derived from an EMBL/GenBank/DDBJ whole genome shotgun (WGS) entry which is preliminary data.</text>
</comment>
<proteinExistence type="predicted"/>
<keyword evidence="2" id="KW-1185">Reference proteome</keyword>
<name>A0ABR1IH19_9HYPO</name>